<dbReference type="PANTHER" id="PTHR45528:SF8">
    <property type="entry name" value="HISTIDINE KINASE"/>
    <property type="match status" value="1"/>
</dbReference>
<keyword evidence="11 14" id="KW-1133">Transmembrane helix</keyword>
<reference evidence="17 18" key="1">
    <citation type="submission" date="2016-08" db="EMBL/GenBank/DDBJ databases">
        <authorList>
            <person name="Loux V."/>
            <person name="Rue O."/>
        </authorList>
    </citation>
    <scope>NUCLEOTIDE SEQUENCE [LARGE SCALE GENOMIC DNA]</scope>
    <source>
        <strain evidence="17 18">AFSSA_08CEB44bac</strain>
    </source>
</reference>
<dbReference type="PROSITE" id="PS50109">
    <property type="entry name" value="HIS_KIN"/>
    <property type="match status" value="1"/>
</dbReference>
<dbReference type="SUPFAM" id="SSF47384">
    <property type="entry name" value="Homodimeric domain of signal transducing histidine kinase"/>
    <property type="match status" value="1"/>
</dbReference>
<dbReference type="PROSITE" id="PS50885">
    <property type="entry name" value="HAMP"/>
    <property type="match status" value="1"/>
</dbReference>
<comment type="caution">
    <text evidence="17">The sequence shown here is derived from an EMBL/GenBank/DDBJ whole genome shotgun (WGS) entry which is preliminary data.</text>
</comment>
<dbReference type="PRINTS" id="PR00344">
    <property type="entry name" value="BCTRLSENSOR"/>
</dbReference>
<dbReference type="InterPro" id="IPR003661">
    <property type="entry name" value="HisK_dim/P_dom"/>
</dbReference>
<dbReference type="InterPro" id="IPR036097">
    <property type="entry name" value="HisK_dim/P_sf"/>
</dbReference>
<evidence type="ECO:0000256" key="14">
    <source>
        <dbReference type="SAM" id="Phobius"/>
    </source>
</evidence>
<dbReference type="GO" id="GO:0005886">
    <property type="term" value="C:plasma membrane"/>
    <property type="evidence" value="ECO:0007669"/>
    <property type="project" value="UniProtKB-SubCell"/>
</dbReference>
<dbReference type="InterPro" id="IPR050398">
    <property type="entry name" value="HssS/ArlS-like"/>
</dbReference>
<dbReference type="Gene3D" id="1.10.287.130">
    <property type="match status" value="1"/>
</dbReference>
<dbReference type="AlphaFoldDB" id="A0AAX2CC14"/>
<dbReference type="EC" id="2.7.13.3" evidence="3"/>
<evidence type="ECO:0000256" key="7">
    <source>
        <dbReference type="ARBA" id="ARBA00022692"/>
    </source>
</evidence>
<proteinExistence type="predicted"/>
<comment type="subcellular location">
    <subcellularLocation>
        <location evidence="2">Cell membrane</location>
        <topology evidence="2">Multi-pass membrane protein</topology>
    </subcellularLocation>
</comment>
<evidence type="ECO:0000256" key="13">
    <source>
        <dbReference type="ARBA" id="ARBA00023136"/>
    </source>
</evidence>
<evidence type="ECO:0000313" key="17">
    <source>
        <dbReference type="EMBL" id="SCL83002.1"/>
    </source>
</evidence>
<dbReference type="Proteomes" id="UP000242164">
    <property type="component" value="Unassembled WGS sequence"/>
</dbReference>
<dbReference type="EMBL" id="FMIK01000008">
    <property type="protein sequence ID" value="SCL83002.1"/>
    <property type="molecule type" value="Genomic_DNA"/>
</dbReference>
<evidence type="ECO:0000259" key="15">
    <source>
        <dbReference type="PROSITE" id="PS50109"/>
    </source>
</evidence>
<dbReference type="InterPro" id="IPR003660">
    <property type="entry name" value="HAMP_dom"/>
</dbReference>
<evidence type="ECO:0000256" key="3">
    <source>
        <dbReference type="ARBA" id="ARBA00012438"/>
    </source>
</evidence>
<comment type="catalytic activity">
    <reaction evidence="1">
        <text>ATP + protein L-histidine = ADP + protein N-phospho-L-histidine.</text>
        <dbReference type="EC" id="2.7.13.3"/>
    </reaction>
</comment>
<dbReference type="Pfam" id="PF02518">
    <property type="entry name" value="HATPase_c"/>
    <property type="match status" value="1"/>
</dbReference>
<accession>A0AAX2CC14</accession>
<dbReference type="InterPro" id="IPR004358">
    <property type="entry name" value="Sig_transdc_His_kin-like_C"/>
</dbReference>
<dbReference type="PANTHER" id="PTHR45528">
    <property type="entry name" value="SENSOR HISTIDINE KINASE CPXA"/>
    <property type="match status" value="1"/>
</dbReference>
<evidence type="ECO:0000256" key="6">
    <source>
        <dbReference type="ARBA" id="ARBA00022679"/>
    </source>
</evidence>
<dbReference type="InterPro" id="IPR005467">
    <property type="entry name" value="His_kinase_dom"/>
</dbReference>
<dbReference type="Gene3D" id="3.30.565.10">
    <property type="entry name" value="Histidine kinase-like ATPase, C-terminal domain"/>
    <property type="match status" value="1"/>
</dbReference>
<dbReference type="Pfam" id="PF00672">
    <property type="entry name" value="HAMP"/>
    <property type="match status" value="1"/>
</dbReference>
<feature type="transmembrane region" description="Helical" evidence="14">
    <location>
        <begin position="172"/>
        <end position="189"/>
    </location>
</feature>
<feature type="domain" description="HAMP" evidence="16">
    <location>
        <begin position="190"/>
        <end position="242"/>
    </location>
</feature>
<evidence type="ECO:0000256" key="4">
    <source>
        <dbReference type="ARBA" id="ARBA00022475"/>
    </source>
</evidence>
<evidence type="ECO:0000259" key="16">
    <source>
        <dbReference type="PROSITE" id="PS50885"/>
    </source>
</evidence>
<protein>
    <recommendedName>
        <fullName evidence="3">histidine kinase</fullName>
        <ecNumber evidence="3">2.7.13.3</ecNumber>
    </recommendedName>
</protein>
<dbReference type="InterPro" id="IPR003594">
    <property type="entry name" value="HATPase_dom"/>
</dbReference>
<keyword evidence="13 14" id="KW-0472">Membrane</keyword>
<dbReference type="SUPFAM" id="SSF158472">
    <property type="entry name" value="HAMP domain-like"/>
    <property type="match status" value="1"/>
</dbReference>
<organism evidence="17 18">
    <name type="scientific">Bacillus cytotoxicus</name>
    <dbReference type="NCBI Taxonomy" id="580165"/>
    <lineage>
        <taxon>Bacteria</taxon>
        <taxon>Bacillati</taxon>
        <taxon>Bacillota</taxon>
        <taxon>Bacilli</taxon>
        <taxon>Bacillales</taxon>
        <taxon>Bacillaceae</taxon>
        <taxon>Bacillus</taxon>
        <taxon>Bacillus cereus group</taxon>
    </lineage>
</organism>
<gene>
    <name evidence="17" type="ORF">BCB44BAC_00311</name>
</gene>
<evidence type="ECO:0000256" key="5">
    <source>
        <dbReference type="ARBA" id="ARBA00022553"/>
    </source>
</evidence>
<dbReference type="FunFam" id="1.10.287.130:FF:000008">
    <property type="entry name" value="Two-component sensor histidine kinase"/>
    <property type="match status" value="1"/>
</dbReference>
<evidence type="ECO:0000256" key="1">
    <source>
        <dbReference type="ARBA" id="ARBA00000085"/>
    </source>
</evidence>
<sequence length="476" mass="55472">MRVQLITTFALCSLLGIMGVWASSPFFQGINKYSVIDYSSGMRFIDTTAESLVAAIVREGASVNVQEVLERPEYQRELKVLIVDENGKVIYKTKGAQEEQINLHSTIRNIMSFKINRSQYEYQKDVIDNEIERERKEFTTFYPLTIEEKNMYMIASGIPQGNIREVQNDGPFPFLIGFVLFLFSFFYLTKRKMKQIEAMAEGVKEITKGNLQHRIPEKGQDELSLLAVNMNQMAEELFSNIEKERRIEKQKNELITNVSHDLRTPLTSIMGYLRLLRDSKYENKEQHDEYTRIAFTKSEQLKNLIEDLFEYTKLTNEKVILEKQEVCINELLEQLIEELVPQAEEEGLTFIKHFPEERMYATIDSEKMVRVFENLLMNAIKYSKDNGEIKVSLQRQRRDIQIIVANYSEEFTKEELANLFERFYKKDQSRSRVKEGSGLGLAIAKSIVELQGGQIRAHYEDGEIQFIVSLPIMEEK</sequence>
<evidence type="ECO:0000256" key="11">
    <source>
        <dbReference type="ARBA" id="ARBA00022989"/>
    </source>
</evidence>
<keyword evidence="7 14" id="KW-0812">Transmembrane</keyword>
<keyword evidence="4" id="KW-1003">Cell membrane</keyword>
<evidence type="ECO:0000256" key="2">
    <source>
        <dbReference type="ARBA" id="ARBA00004651"/>
    </source>
</evidence>
<dbReference type="SMART" id="SM00304">
    <property type="entry name" value="HAMP"/>
    <property type="match status" value="1"/>
</dbReference>
<keyword evidence="12" id="KW-0902">Two-component regulatory system</keyword>
<dbReference type="SMART" id="SM00387">
    <property type="entry name" value="HATPase_c"/>
    <property type="match status" value="1"/>
</dbReference>
<name>A0AAX2CC14_9BACI</name>
<keyword evidence="6" id="KW-0808">Transferase</keyword>
<evidence type="ECO:0000256" key="10">
    <source>
        <dbReference type="ARBA" id="ARBA00022840"/>
    </source>
</evidence>
<evidence type="ECO:0000256" key="12">
    <source>
        <dbReference type="ARBA" id="ARBA00023012"/>
    </source>
</evidence>
<keyword evidence="9 17" id="KW-0418">Kinase</keyword>
<dbReference type="FunFam" id="3.30.565.10:FF:000013">
    <property type="entry name" value="Two-component sensor histidine kinase"/>
    <property type="match status" value="1"/>
</dbReference>
<dbReference type="CDD" id="cd00082">
    <property type="entry name" value="HisKA"/>
    <property type="match status" value="1"/>
</dbReference>
<keyword evidence="10" id="KW-0067">ATP-binding</keyword>
<keyword evidence="5" id="KW-0597">Phosphoprotein</keyword>
<dbReference type="SMART" id="SM00388">
    <property type="entry name" value="HisKA"/>
    <property type="match status" value="1"/>
</dbReference>
<evidence type="ECO:0000313" key="18">
    <source>
        <dbReference type="Proteomes" id="UP000242164"/>
    </source>
</evidence>
<dbReference type="InterPro" id="IPR036890">
    <property type="entry name" value="HATPase_C_sf"/>
</dbReference>
<dbReference type="SUPFAM" id="SSF55874">
    <property type="entry name" value="ATPase domain of HSP90 chaperone/DNA topoisomerase II/histidine kinase"/>
    <property type="match status" value="1"/>
</dbReference>
<dbReference type="Pfam" id="PF00512">
    <property type="entry name" value="HisKA"/>
    <property type="match status" value="1"/>
</dbReference>
<evidence type="ECO:0000256" key="8">
    <source>
        <dbReference type="ARBA" id="ARBA00022741"/>
    </source>
</evidence>
<feature type="domain" description="Histidine kinase" evidence="15">
    <location>
        <begin position="257"/>
        <end position="474"/>
    </location>
</feature>
<keyword evidence="8" id="KW-0547">Nucleotide-binding</keyword>
<dbReference type="GO" id="GO:0005524">
    <property type="term" value="F:ATP binding"/>
    <property type="evidence" value="ECO:0007669"/>
    <property type="project" value="UniProtKB-KW"/>
</dbReference>
<dbReference type="GO" id="GO:0000155">
    <property type="term" value="F:phosphorelay sensor kinase activity"/>
    <property type="evidence" value="ECO:0007669"/>
    <property type="project" value="InterPro"/>
</dbReference>
<dbReference type="Gene3D" id="6.10.340.10">
    <property type="match status" value="1"/>
</dbReference>
<evidence type="ECO:0000256" key="9">
    <source>
        <dbReference type="ARBA" id="ARBA00022777"/>
    </source>
</evidence>
<dbReference type="CDD" id="cd06225">
    <property type="entry name" value="HAMP"/>
    <property type="match status" value="1"/>
</dbReference>